<dbReference type="InterPro" id="IPR000014">
    <property type="entry name" value="PAS"/>
</dbReference>
<keyword evidence="1" id="KW-0805">Transcription regulation</keyword>
<dbReference type="SUPFAM" id="SSF55785">
    <property type="entry name" value="PYP-like sensor domain (PAS domain)"/>
    <property type="match status" value="1"/>
</dbReference>
<evidence type="ECO:0000313" key="8">
    <source>
        <dbReference type="Proteomes" id="UP000606776"/>
    </source>
</evidence>
<evidence type="ECO:0000256" key="4">
    <source>
        <dbReference type="SAM" id="Coils"/>
    </source>
</evidence>
<evidence type="ECO:0000256" key="1">
    <source>
        <dbReference type="ARBA" id="ARBA00023015"/>
    </source>
</evidence>
<dbReference type="PROSITE" id="PS00042">
    <property type="entry name" value="HTH_CRP_1"/>
    <property type="match status" value="1"/>
</dbReference>
<feature type="domain" description="PAS" evidence="5">
    <location>
        <begin position="73"/>
        <end position="143"/>
    </location>
</feature>
<dbReference type="InterPro" id="IPR012318">
    <property type="entry name" value="HTH_CRP"/>
</dbReference>
<accession>A0ABR9VEI1</accession>
<keyword evidence="2" id="KW-0238">DNA-binding</keyword>
<dbReference type="Pfam" id="PF13545">
    <property type="entry name" value="HTH_Crp_2"/>
    <property type="match status" value="1"/>
</dbReference>
<dbReference type="Pfam" id="PF00989">
    <property type="entry name" value="PAS"/>
    <property type="match status" value="1"/>
</dbReference>
<dbReference type="InterPro" id="IPR014710">
    <property type="entry name" value="RmlC-like_jellyroll"/>
</dbReference>
<keyword evidence="8" id="KW-1185">Reference proteome</keyword>
<sequence length="389" mass="44554">MNIQLFIQRSEALHQHLADLYQTATVLPWIPSDLLPQAFKELHSTSKMLQLAAEELYQQNEELMQNCTLLETQRQHYQELFEFAPAAYLVTDQQGIIQEANRLASQLLNIDQNFLVGKLITNFISQEQHSYFFSTINQISKSEQIREILLRLKPRHDDSFDASLKVKSVANQHEQQTKLHWLIHKSVAYQPVESTDVKNFTDLIENRPIHKHSKGEIITLIPLLIWFVRHGLVKLSAFSETGAEIITGLAKPGMIFGSSMTSLPIYQATAIADVEVVPIYLSEIAATPNLNKILLPKIQQRLQQTQSFLFIAGQRKVPARLQHLLELLKQQIGEPVPEGTRLCFRLTHEDIANICGTTRVTITRLLSQFQQQGKIQFDHKKYIIIIHNS</sequence>
<dbReference type="EMBL" id="JADEWB010000050">
    <property type="protein sequence ID" value="MBE9236517.1"/>
    <property type="molecule type" value="Genomic_DNA"/>
</dbReference>
<dbReference type="InterPro" id="IPR035965">
    <property type="entry name" value="PAS-like_dom_sf"/>
</dbReference>
<dbReference type="Gene3D" id="2.60.120.10">
    <property type="entry name" value="Jelly Rolls"/>
    <property type="match status" value="1"/>
</dbReference>
<evidence type="ECO:0000259" key="5">
    <source>
        <dbReference type="PROSITE" id="PS50112"/>
    </source>
</evidence>
<comment type="caution">
    <text evidence="7">The sequence shown here is derived from an EMBL/GenBank/DDBJ whole genome shotgun (WGS) entry which is preliminary data.</text>
</comment>
<organism evidence="7 8">
    <name type="scientific">Sphaerospermopsis aphanizomenoides LEGE 00250</name>
    <dbReference type="NCBI Taxonomy" id="2777972"/>
    <lineage>
        <taxon>Bacteria</taxon>
        <taxon>Bacillati</taxon>
        <taxon>Cyanobacteriota</taxon>
        <taxon>Cyanophyceae</taxon>
        <taxon>Nostocales</taxon>
        <taxon>Aphanizomenonaceae</taxon>
        <taxon>Sphaerospermopsis</taxon>
        <taxon>Sphaerospermopsis aphanizomenoides</taxon>
    </lineage>
</organism>
<dbReference type="SUPFAM" id="SSF46785">
    <property type="entry name" value="Winged helix' DNA-binding domain"/>
    <property type="match status" value="1"/>
</dbReference>
<dbReference type="PRINTS" id="PR00034">
    <property type="entry name" value="HTHCRP"/>
</dbReference>
<dbReference type="RefSeq" id="WP_193942715.1">
    <property type="nucleotide sequence ID" value="NZ_JADEWB010000050.1"/>
</dbReference>
<dbReference type="CDD" id="cd00092">
    <property type="entry name" value="HTH_CRP"/>
    <property type="match status" value="1"/>
</dbReference>
<dbReference type="Gene3D" id="3.30.450.20">
    <property type="entry name" value="PAS domain"/>
    <property type="match status" value="1"/>
</dbReference>
<dbReference type="PROSITE" id="PS50112">
    <property type="entry name" value="PAS"/>
    <property type="match status" value="1"/>
</dbReference>
<feature type="coiled-coil region" evidence="4">
    <location>
        <begin position="46"/>
        <end position="80"/>
    </location>
</feature>
<protein>
    <submittedName>
        <fullName evidence="7">Helix-turn-helix domain-containing protein</fullName>
    </submittedName>
</protein>
<reference evidence="7 8" key="1">
    <citation type="submission" date="2020-10" db="EMBL/GenBank/DDBJ databases">
        <authorList>
            <person name="Castelo-Branco R."/>
            <person name="Eusebio N."/>
            <person name="Adriana R."/>
            <person name="Vieira A."/>
            <person name="Brugerolle De Fraissinette N."/>
            <person name="Rezende De Castro R."/>
            <person name="Schneider M.P."/>
            <person name="Vasconcelos V."/>
            <person name="Leao P.N."/>
        </authorList>
    </citation>
    <scope>NUCLEOTIDE SEQUENCE [LARGE SCALE GENOMIC DNA]</scope>
    <source>
        <strain evidence="7 8">LEGE 00250</strain>
    </source>
</reference>
<dbReference type="InterPro" id="IPR018490">
    <property type="entry name" value="cNMP-bd_dom_sf"/>
</dbReference>
<feature type="domain" description="HTH crp-type" evidence="6">
    <location>
        <begin position="315"/>
        <end position="389"/>
    </location>
</feature>
<evidence type="ECO:0000259" key="6">
    <source>
        <dbReference type="PROSITE" id="PS51063"/>
    </source>
</evidence>
<dbReference type="SMART" id="SM00091">
    <property type="entry name" value="PAS"/>
    <property type="match status" value="1"/>
</dbReference>
<dbReference type="SMART" id="SM00419">
    <property type="entry name" value="HTH_CRP"/>
    <property type="match status" value="1"/>
</dbReference>
<dbReference type="Proteomes" id="UP000606776">
    <property type="component" value="Unassembled WGS sequence"/>
</dbReference>
<dbReference type="InterPro" id="IPR036388">
    <property type="entry name" value="WH-like_DNA-bd_sf"/>
</dbReference>
<proteinExistence type="predicted"/>
<dbReference type="SUPFAM" id="SSF51206">
    <property type="entry name" value="cAMP-binding domain-like"/>
    <property type="match status" value="1"/>
</dbReference>
<dbReference type="CDD" id="cd00130">
    <property type="entry name" value="PAS"/>
    <property type="match status" value="1"/>
</dbReference>
<dbReference type="Gene3D" id="1.10.10.10">
    <property type="entry name" value="Winged helix-like DNA-binding domain superfamily/Winged helix DNA-binding domain"/>
    <property type="match status" value="1"/>
</dbReference>
<dbReference type="InterPro" id="IPR018335">
    <property type="entry name" value="Tscrpt_reg_HTH_Crp-type_CS"/>
</dbReference>
<dbReference type="PROSITE" id="PS51063">
    <property type="entry name" value="HTH_CRP_2"/>
    <property type="match status" value="1"/>
</dbReference>
<gene>
    <name evidence="7" type="ORF">IQ227_10900</name>
</gene>
<dbReference type="InterPro" id="IPR036390">
    <property type="entry name" value="WH_DNA-bd_sf"/>
</dbReference>
<evidence type="ECO:0000256" key="3">
    <source>
        <dbReference type="ARBA" id="ARBA00023163"/>
    </source>
</evidence>
<keyword evidence="4" id="KW-0175">Coiled coil</keyword>
<name>A0ABR9VEI1_9CYAN</name>
<evidence type="ECO:0000313" key="7">
    <source>
        <dbReference type="EMBL" id="MBE9236517.1"/>
    </source>
</evidence>
<dbReference type="NCBIfam" id="TIGR00229">
    <property type="entry name" value="sensory_box"/>
    <property type="match status" value="1"/>
</dbReference>
<dbReference type="InterPro" id="IPR013767">
    <property type="entry name" value="PAS_fold"/>
</dbReference>
<evidence type="ECO:0000256" key="2">
    <source>
        <dbReference type="ARBA" id="ARBA00023125"/>
    </source>
</evidence>
<keyword evidence="3" id="KW-0804">Transcription</keyword>